<evidence type="ECO:0008006" key="3">
    <source>
        <dbReference type="Google" id="ProtNLM"/>
    </source>
</evidence>
<protein>
    <recommendedName>
        <fullName evidence="3">DUF4249 domain-containing protein</fullName>
    </recommendedName>
</protein>
<proteinExistence type="predicted"/>
<sequence length="283" mass="32001">MKRWLIYGLLTVGLISCQDVIEVDTPTEDPRLIVDALIRVDTTEAFTFVEVKVSETRSFFETVPPAGLQQITLTGLDGGFGEILIEEVPGSGIYSKLVSTQGLIGEEIFLQIDFEDEFYVAYAEFQPTAPFDSVVQGPGGLFDEDDIEVMVTYTDDGDRDDWYLFDFDLAEFLTSRDQFYQGQQFSFSYFYNQEIEPGTEVEISIMGVDDRFHDYMSKVIEQSSQNFGFFETPSLTVRGNLINATEIDNIENFDNTNTTGNFALGYFAIVQEYTTTLTIEANE</sequence>
<dbReference type="PROSITE" id="PS51257">
    <property type="entry name" value="PROKAR_LIPOPROTEIN"/>
    <property type="match status" value="1"/>
</dbReference>
<dbReference type="RefSeq" id="WP_104811923.1">
    <property type="nucleotide sequence ID" value="NZ_MQUB01000001.1"/>
</dbReference>
<dbReference type="EMBL" id="MQUB01000001">
    <property type="protein sequence ID" value="PQB03998.1"/>
    <property type="molecule type" value="Genomic_DNA"/>
</dbReference>
<name>A0A2S7KN22_9FLAO</name>
<organism evidence="1 2">
    <name type="scientific">Aureitalea marina</name>
    <dbReference type="NCBI Taxonomy" id="930804"/>
    <lineage>
        <taxon>Bacteria</taxon>
        <taxon>Pseudomonadati</taxon>
        <taxon>Bacteroidota</taxon>
        <taxon>Flavobacteriia</taxon>
        <taxon>Flavobacteriales</taxon>
        <taxon>Flavobacteriaceae</taxon>
        <taxon>Aureitalea</taxon>
    </lineage>
</organism>
<dbReference type="AlphaFoldDB" id="A0A2S7KN22"/>
<reference evidence="1 2" key="1">
    <citation type="submission" date="2016-11" db="EMBL/GenBank/DDBJ databases">
        <title>Trade-off between light-utilization and light-protection in marine flavobacteria.</title>
        <authorList>
            <person name="Kumagai Y."/>
        </authorList>
    </citation>
    <scope>NUCLEOTIDE SEQUENCE [LARGE SCALE GENOMIC DNA]</scope>
    <source>
        <strain evidence="1 2">NBRC 107741</strain>
    </source>
</reference>
<evidence type="ECO:0000313" key="1">
    <source>
        <dbReference type="EMBL" id="PQB03998.1"/>
    </source>
</evidence>
<keyword evidence="2" id="KW-1185">Reference proteome</keyword>
<comment type="caution">
    <text evidence="1">The sequence shown here is derived from an EMBL/GenBank/DDBJ whole genome shotgun (WGS) entry which is preliminary data.</text>
</comment>
<gene>
    <name evidence="1" type="ORF">BST85_03090</name>
</gene>
<accession>A0A2S7KN22</accession>
<dbReference type="OrthoDB" id="1430047at2"/>
<dbReference type="Proteomes" id="UP000239800">
    <property type="component" value="Unassembled WGS sequence"/>
</dbReference>
<evidence type="ECO:0000313" key="2">
    <source>
        <dbReference type="Proteomes" id="UP000239800"/>
    </source>
</evidence>